<evidence type="ECO:0000313" key="3">
    <source>
        <dbReference type="EMBL" id="CUS52050.1"/>
    </source>
</evidence>
<feature type="coiled-coil region" evidence="1">
    <location>
        <begin position="187"/>
        <end position="228"/>
    </location>
</feature>
<dbReference type="PANTHER" id="PTHR42911">
    <property type="entry name" value="MODULATOR OF FTSH PROTEASE HFLC"/>
    <property type="match status" value="1"/>
</dbReference>
<dbReference type="Gene3D" id="3.30.479.30">
    <property type="entry name" value="Band 7 domain"/>
    <property type="match status" value="1"/>
</dbReference>
<feature type="domain" description="Band 7" evidence="2">
    <location>
        <begin position="25"/>
        <end position="191"/>
    </location>
</feature>
<dbReference type="InterPro" id="IPR036013">
    <property type="entry name" value="Band_7/SPFH_dom_sf"/>
</dbReference>
<dbReference type="AlphaFoldDB" id="A0A160TSI0"/>
<dbReference type="Pfam" id="PF01145">
    <property type="entry name" value="Band_7"/>
    <property type="match status" value="1"/>
</dbReference>
<name>A0A160TSI0_9ZZZZ</name>
<gene>
    <name evidence="3" type="ORF">MGWOODY_XGa1217</name>
</gene>
<reference evidence="3" key="1">
    <citation type="submission" date="2015-10" db="EMBL/GenBank/DDBJ databases">
        <authorList>
            <person name="Gilbert D.G."/>
        </authorList>
    </citation>
    <scope>NUCLEOTIDE SEQUENCE</scope>
</reference>
<organism evidence="3">
    <name type="scientific">hydrothermal vent metagenome</name>
    <dbReference type="NCBI Taxonomy" id="652676"/>
    <lineage>
        <taxon>unclassified sequences</taxon>
        <taxon>metagenomes</taxon>
        <taxon>ecological metagenomes</taxon>
    </lineage>
</organism>
<dbReference type="SUPFAM" id="SSF117892">
    <property type="entry name" value="Band 7/SPFH domain"/>
    <property type="match status" value="1"/>
</dbReference>
<proteinExistence type="predicted"/>
<dbReference type="InterPro" id="IPR001107">
    <property type="entry name" value="Band_7"/>
</dbReference>
<dbReference type="EMBL" id="CZRL01000074">
    <property type="protein sequence ID" value="CUS52050.1"/>
    <property type="molecule type" value="Genomic_DNA"/>
</dbReference>
<dbReference type="PANTHER" id="PTHR42911:SF1">
    <property type="entry name" value="MODULATOR OF FTSH PROTEASE HFLC"/>
    <property type="match status" value="1"/>
</dbReference>
<evidence type="ECO:0000259" key="2">
    <source>
        <dbReference type="SMART" id="SM00244"/>
    </source>
</evidence>
<keyword evidence="1" id="KW-0175">Coiled coil</keyword>
<sequence length="306" mass="34097">MNLKLNIKTIISVVVLFLLVWGGMNSYTTVSPGHNKVATLFGEIVDQPLDEGFHIVNPLLKFYTYDLRVHTETWQKVQVPSQDKLKTSMDISVTFRINPSHTPTMLQETGNLNDVIVKLLTPKVRSLLREAGKTVSKSQDFYLDTTQRELQAFMEDGLTDHMFKKGITVEAVLFRDITLPQVVTSAVIQTKERQEQLEREKAQLRIVEQQAQQQVKQAEAREQAAKSDANAKRTLADAEAYQIEKLADAQARANTVLAKSVTSSLIKYNAIAKWNGAYPQTLMGGGPDGLILQLPATGSSPQKSDN</sequence>
<protein>
    <submittedName>
        <fullName evidence="3">Phage protein</fullName>
    </submittedName>
</protein>
<dbReference type="SMART" id="SM00244">
    <property type="entry name" value="PHB"/>
    <property type="match status" value="1"/>
</dbReference>
<evidence type="ECO:0000256" key="1">
    <source>
        <dbReference type="SAM" id="Coils"/>
    </source>
</evidence>
<accession>A0A160TSI0</accession>